<dbReference type="Gene3D" id="2.120.10.30">
    <property type="entry name" value="TolB, C-terminal domain"/>
    <property type="match status" value="1"/>
</dbReference>
<evidence type="ECO:0008006" key="3">
    <source>
        <dbReference type="Google" id="ProtNLM"/>
    </source>
</evidence>
<gene>
    <name evidence="1" type="ORF">LAD12857_44930</name>
</gene>
<dbReference type="Proteomes" id="UP001419084">
    <property type="component" value="Unassembled WGS sequence"/>
</dbReference>
<accession>A0ABQ5MCJ4</accession>
<reference evidence="1 2" key="1">
    <citation type="journal article" date="2024" name="Int. J. Syst. Evol. Microbiol.">
        <title>Lacrimispora brassicae sp. nov. isolated from fermented cabbage, and proposal of Clostridium indicum Gundawar et al. 2019 and Clostridium methoxybenzovorans Mechichi et al. 1999 as heterotypic synonyms of Lacrimispora amygdalina (Parshina et al. 2003) Haas and Blanchard 2020 and Lacrimispora indolis (McClung and McCoy 1957) Haas and Blanchard 2020, respectively.</title>
        <authorList>
            <person name="Kobayashi H."/>
            <person name="Tanizawa Y."/>
            <person name="Sakamoto M."/>
            <person name="Ohkuma M."/>
            <person name="Tohno M."/>
        </authorList>
    </citation>
    <scope>NUCLEOTIDE SEQUENCE [LARGE SCALE GENOMIC DNA]</scope>
    <source>
        <strain evidence="1 2">DSM 12857</strain>
    </source>
</reference>
<evidence type="ECO:0000313" key="1">
    <source>
        <dbReference type="EMBL" id="GLB32570.1"/>
    </source>
</evidence>
<dbReference type="SUPFAM" id="SSF63829">
    <property type="entry name" value="Calcium-dependent phosphotriesterase"/>
    <property type="match status" value="1"/>
</dbReference>
<dbReference type="InterPro" id="IPR011041">
    <property type="entry name" value="Quinoprot_gluc/sorb_DH_b-prop"/>
</dbReference>
<dbReference type="InterPro" id="IPR011042">
    <property type="entry name" value="6-blade_b-propeller_TolB-like"/>
</dbReference>
<proteinExistence type="predicted"/>
<name>A0ABQ5MCJ4_9FIRM</name>
<evidence type="ECO:0000313" key="2">
    <source>
        <dbReference type="Proteomes" id="UP001419084"/>
    </source>
</evidence>
<keyword evidence="2" id="KW-1185">Reference proteome</keyword>
<organism evidence="1 2">
    <name type="scientific">Lacrimispora amygdalina</name>
    <dbReference type="NCBI Taxonomy" id="253257"/>
    <lineage>
        <taxon>Bacteria</taxon>
        <taxon>Bacillati</taxon>
        <taxon>Bacillota</taxon>
        <taxon>Clostridia</taxon>
        <taxon>Lachnospirales</taxon>
        <taxon>Lachnospiraceae</taxon>
        <taxon>Lacrimispora</taxon>
    </lineage>
</organism>
<comment type="caution">
    <text evidence="1">The sequence shown here is derived from an EMBL/GenBank/DDBJ whole genome shotgun (WGS) entry which is preliminary data.</text>
</comment>
<protein>
    <recommendedName>
        <fullName evidence="3">Glucose/Sorbosone dehydrogenase domain-containing protein</fullName>
    </recommendedName>
</protein>
<dbReference type="SUPFAM" id="SSF50952">
    <property type="entry name" value="Soluble quinoprotein glucose dehydrogenase"/>
    <property type="match status" value="1"/>
</dbReference>
<sequence length="481" mass="53360">MQMSPNRIDIFRFDEYNSKKYQVKWMFGVNNGSRIHSCNDVEPVPQRYLNPADIYIVKGYGIEVFLENLNSPAGIVFDEAGSLYIADSGLSTGNPQVLKLVNGELELIAENFVIPISGINYLNGILYVSHRGFVTRIFKDGTRQNIIMGLPSNGDHYNGPVAFSPDYKIYFGQGTVTNSGVVGNDNEWVPVSPLLCDYTGDYVLLNGQNYATDNILTEAMTDDLAFTGAFSPYGIPNIEFETRKRHVKASGSIIRANLDGSNLEQVAWGFRNPLFLKFNNSGQLYAINNGFNPVGSRPIENATDDFYYITPDLWYGWPDYSAGEPVNSPRFTPTGGYQPTLIFKNPPNIPPRPYVSFPPNSTLMSFDFNYNQKFGPYGDVYVAEYGSTITATVGDGLSYAGSGHRISKVDMRARTISTFAINKSGFPASISKGGGFERPSHLVFGPNESMYIVDMGLNIERDPNIFIPGTGVVWRIFHTND</sequence>
<dbReference type="EMBL" id="BRPJ01000097">
    <property type="protein sequence ID" value="GLB32570.1"/>
    <property type="molecule type" value="Genomic_DNA"/>
</dbReference>